<dbReference type="InterPro" id="IPR010917">
    <property type="entry name" value="TonB_rcpt_CS"/>
</dbReference>
<dbReference type="SUPFAM" id="SSF49464">
    <property type="entry name" value="Carboxypeptidase regulatory domain-like"/>
    <property type="match status" value="1"/>
</dbReference>
<dbReference type="SMART" id="SM00965">
    <property type="entry name" value="STN"/>
    <property type="match status" value="1"/>
</dbReference>
<sequence>MNNKIFHCALLAGVAGASLTTPAQAQEAREQNEHRQVDFDIAAQDLDGALSDFASQSQVDLVYSPDLVAGKDSPGVAGRYSVPAGLKIVLKGTGLSYTEVSAEVFALRMADGTGKGSSADAAMTPFGGRITDFATDAPLPGARLTIPGTELETVSDQDGRFYFPAIPATAEVLVVEYLGEATREVAIPRDAATRRNFAAAVGVAENNLVVRGYRSSLQRALNQQMNASNNATIVSADLLGSFPAENVSEALRRVPGVAFGRSADTGEGTNITVRGFSSEAINIQLNGIELQGTGFERTIDLSGFLAENISQITIHKSLLPSMESNGSGGLVEIETKSGLDYGDFQASLGFEGEANFDRDYGEEWQANGTIAKRLTDNFGIAATVQFRKTDRRNYNADINSTLPAVLPDGYNYLFYVPASQQFPFDEGIDDRLITGVSILRRDRKVEDLTASINAAWEIGANTKLRFDAQRIQQNSELYSSRTTGSFLTTGVNDMPIPELDGETRRRTVLRALRPNLALNTIDQTYTQDTLSLRGQTRLDNWKFDYKAGYARATTKSDNYNVSALGNSNAALADLIDAATAVTNPDGTGNPRYVDGGFVTLANGLPLLSLTQLGYDLLNASDQYNLTTASRTGTNSPTESYTLEGDIRYAPTGSFLQYIAFGGKYDRSSRKSQDDLFASTTTGSLASLESYSRIFGTDTSIDYFGGDLFNNADLADIGAGGYVYPFLSRAGLEQLFGTLSSLTQDDPNTPFNEERFTYKNNSDLDPITDSDAQTPAETVEEKLAAYVEGKLEFGRFDVSGGVRMERFTRSGTTLTAPSVRTEDNLEIPRDVFIGANLVRFETTGGTQTTFTPSLLLNYRPAENIVARFHYNRTTVNPDFRLIRRSRAVYVDLRDSQNRVTIREANPDLRPTTTDNFEFDLSYYFEDSPGILRAGFFYKNVQNNFTNVFFQDGDDSSVRDDVVAYFGDLATQFPEIVAFDADTAFLRNRPENGEGGKIYGFEAEVIRQLDFLPGFLSDFGILGNVTYTAADFPTLLSGRNDDGTLDQFTFDRALKDQSAWVYNASLNYQRGGFEGRLIYTYQDASPEAFEVHGLDTIVPSYSTLDLRLNYHLPTSFADVTFYLQGDDLLRDPTDGDLRSATSSMFNESGANFLFPDNYQFNGGRTITVGARISF</sequence>
<evidence type="ECO:0000313" key="14">
    <source>
        <dbReference type="Proteomes" id="UP000429229"/>
    </source>
</evidence>
<evidence type="ECO:0000256" key="8">
    <source>
        <dbReference type="ARBA" id="ARBA00023237"/>
    </source>
</evidence>
<dbReference type="Pfam" id="PF13715">
    <property type="entry name" value="CarbopepD_reg_2"/>
    <property type="match status" value="1"/>
</dbReference>
<evidence type="ECO:0000256" key="7">
    <source>
        <dbReference type="ARBA" id="ARBA00023136"/>
    </source>
</evidence>
<dbReference type="InterPro" id="IPR011662">
    <property type="entry name" value="Secretin/TonB_short_N"/>
</dbReference>
<evidence type="ECO:0000256" key="10">
    <source>
        <dbReference type="PROSITE-ProRule" id="PRU10144"/>
    </source>
</evidence>
<evidence type="ECO:0000256" key="3">
    <source>
        <dbReference type="ARBA" id="ARBA00022452"/>
    </source>
</evidence>
<dbReference type="InterPro" id="IPR008969">
    <property type="entry name" value="CarboxyPept-like_regulatory"/>
</dbReference>
<dbReference type="Gene3D" id="3.55.50.30">
    <property type="match status" value="1"/>
</dbReference>
<proteinExistence type="inferred from homology"/>
<dbReference type="InterPro" id="IPR012910">
    <property type="entry name" value="Plug_dom"/>
</dbReference>
<dbReference type="RefSeq" id="WP_160617167.1">
    <property type="nucleotide sequence ID" value="NZ_WTYR01000001.1"/>
</dbReference>
<feature type="short sequence motif" description="TonB C-terminal box" evidence="10">
    <location>
        <begin position="1155"/>
        <end position="1172"/>
    </location>
</feature>
<dbReference type="EMBL" id="WTYR01000001">
    <property type="protein sequence ID" value="MXP10580.1"/>
    <property type="molecule type" value="Genomic_DNA"/>
</dbReference>
<dbReference type="InterPro" id="IPR010104">
    <property type="entry name" value="TonB_rcpt_bac"/>
</dbReference>
<dbReference type="PANTHER" id="PTHR40980">
    <property type="entry name" value="PLUG DOMAIN-CONTAINING PROTEIN"/>
    <property type="match status" value="1"/>
</dbReference>
<evidence type="ECO:0000259" key="12">
    <source>
        <dbReference type="SMART" id="SM00965"/>
    </source>
</evidence>
<organism evidence="13 14">
    <name type="scientific">Alteriqipengyuania halimionae</name>
    <dbReference type="NCBI Taxonomy" id="1926630"/>
    <lineage>
        <taxon>Bacteria</taxon>
        <taxon>Pseudomonadati</taxon>
        <taxon>Pseudomonadota</taxon>
        <taxon>Alphaproteobacteria</taxon>
        <taxon>Sphingomonadales</taxon>
        <taxon>Erythrobacteraceae</taxon>
        <taxon>Alteriqipengyuania</taxon>
    </lineage>
</organism>
<name>A0A6I4U3J1_9SPHN</name>
<evidence type="ECO:0000256" key="5">
    <source>
        <dbReference type="ARBA" id="ARBA00022729"/>
    </source>
</evidence>
<dbReference type="Proteomes" id="UP000429229">
    <property type="component" value="Unassembled WGS sequence"/>
</dbReference>
<dbReference type="OrthoDB" id="5476657at2"/>
<dbReference type="InterPro" id="IPR039426">
    <property type="entry name" value="TonB-dep_rcpt-like"/>
</dbReference>
<keyword evidence="5 11" id="KW-0732">Signal</keyword>
<comment type="subcellular location">
    <subcellularLocation>
        <location evidence="1 9">Cell outer membrane</location>
        <topology evidence="1 9">Multi-pass membrane protein</topology>
    </subcellularLocation>
</comment>
<comment type="caution">
    <text evidence="13">The sequence shown here is derived from an EMBL/GenBank/DDBJ whole genome shotgun (WGS) entry which is preliminary data.</text>
</comment>
<keyword evidence="8 9" id="KW-0998">Cell outer membrane</keyword>
<dbReference type="Gene3D" id="2.60.40.1120">
    <property type="entry name" value="Carboxypeptidase-like, regulatory domain"/>
    <property type="match status" value="1"/>
</dbReference>
<keyword evidence="4 9" id="KW-0812">Transmembrane</keyword>
<evidence type="ECO:0000256" key="11">
    <source>
        <dbReference type="SAM" id="SignalP"/>
    </source>
</evidence>
<keyword evidence="2 9" id="KW-0813">Transport</keyword>
<feature type="signal peptide" evidence="11">
    <location>
        <begin position="1"/>
        <end position="25"/>
    </location>
</feature>
<dbReference type="Gene3D" id="2.40.170.20">
    <property type="entry name" value="TonB-dependent receptor, beta-barrel domain"/>
    <property type="match status" value="1"/>
</dbReference>
<evidence type="ECO:0000256" key="1">
    <source>
        <dbReference type="ARBA" id="ARBA00004571"/>
    </source>
</evidence>
<dbReference type="AlphaFoldDB" id="A0A6I4U3J1"/>
<dbReference type="SUPFAM" id="SSF56935">
    <property type="entry name" value="Porins"/>
    <property type="match status" value="1"/>
</dbReference>
<comment type="similarity">
    <text evidence="9">Belongs to the TonB-dependent receptor family.</text>
</comment>
<keyword evidence="3 9" id="KW-1134">Transmembrane beta strand</keyword>
<evidence type="ECO:0000256" key="2">
    <source>
        <dbReference type="ARBA" id="ARBA00022448"/>
    </source>
</evidence>
<evidence type="ECO:0000313" key="13">
    <source>
        <dbReference type="EMBL" id="MXP10580.1"/>
    </source>
</evidence>
<keyword evidence="13" id="KW-0675">Receptor</keyword>
<dbReference type="Pfam" id="PF07660">
    <property type="entry name" value="STN"/>
    <property type="match status" value="1"/>
</dbReference>
<evidence type="ECO:0000256" key="9">
    <source>
        <dbReference type="PROSITE-ProRule" id="PRU01360"/>
    </source>
</evidence>
<dbReference type="NCBIfam" id="TIGR01782">
    <property type="entry name" value="TonB-Xanth-Caul"/>
    <property type="match status" value="1"/>
</dbReference>
<gene>
    <name evidence="13" type="ORF">GRI68_10365</name>
</gene>
<dbReference type="PROSITE" id="PS01156">
    <property type="entry name" value="TONB_DEPENDENT_REC_2"/>
    <property type="match status" value="1"/>
</dbReference>
<feature type="domain" description="Secretin/TonB short N-terminal" evidence="12">
    <location>
        <begin position="59"/>
        <end position="110"/>
    </location>
</feature>
<dbReference type="GO" id="GO:0009279">
    <property type="term" value="C:cell outer membrane"/>
    <property type="evidence" value="ECO:0007669"/>
    <property type="project" value="UniProtKB-SubCell"/>
</dbReference>
<keyword evidence="14" id="KW-1185">Reference proteome</keyword>
<dbReference type="Gene3D" id="2.170.130.10">
    <property type="entry name" value="TonB-dependent receptor, plug domain"/>
    <property type="match status" value="1"/>
</dbReference>
<dbReference type="Pfam" id="PF07715">
    <property type="entry name" value="Plug"/>
    <property type="match status" value="1"/>
</dbReference>
<evidence type="ECO:0000256" key="4">
    <source>
        <dbReference type="ARBA" id="ARBA00022692"/>
    </source>
</evidence>
<dbReference type="PANTHER" id="PTHR40980:SF4">
    <property type="entry name" value="TONB-DEPENDENT RECEPTOR-LIKE BETA-BARREL DOMAIN-CONTAINING PROTEIN"/>
    <property type="match status" value="1"/>
</dbReference>
<reference evidence="13 14" key="1">
    <citation type="submission" date="2019-12" db="EMBL/GenBank/DDBJ databases">
        <title>Genomic-based taxomic classification of the family Erythrobacteraceae.</title>
        <authorList>
            <person name="Xu L."/>
        </authorList>
    </citation>
    <scope>NUCLEOTIDE SEQUENCE [LARGE SCALE GENOMIC DNA]</scope>
    <source>
        <strain evidence="13 14">LMG 29519</strain>
    </source>
</reference>
<dbReference type="InterPro" id="IPR036942">
    <property type="entry name" value="Beta-barrel_TonB_sf"/>
</dbReference>
<evidence type="ECO:0000256" key="6">
    <source>
        <dbReference type="ARBA" id="ARBA00023077"/>
    </source>
</evidence>
<feature type="chain" id="PRO_5026166003" evidence="11">
    <location>
        <begin position="26"/>
        <end position="1172"/>
    </location>
</feature>
<dbReference type="PROSITE" id="PS52016">
    <property type="entry name" value="TONB_DEPENDENT_REC_3"/>
    <property type="match status" value="1"/>
</dbReference>
<protein>
    <submittedName>
        <fullName evidence="13">TonB-dependent receptor</fullName>
    </submittedName>
</protein>
<dbReference type="Pfam" id="PF14905">
    <property type="entry name" value="OMP_b-brl_3"/>
    <property type="match status" value="1"/>
</dbReference>
<keyword evidence="6" id="KW-0798">TonB box</keyword>
<dbReference type="InterPro" id="IPR037066">
    <property type="entry name" value="Plug_dom_sf"/>
</dbReference>
<keyword evidence="7 9" id="KW-0472">Membrane</keyword>
<accession>A0A6I4U3J1</accession>
<dbReference type="InterPro" id="IPR041700">
    <property type="entry name" value="OMP_b-brl_3"/>
</dbReference>